<organism evidence="5 6">
    <name type="scientific">Halolamina litorea</name>
    <dbReference type="NCBI Taxonomy" id="1515593"/>
    <lineage>
        <taxon>Archaea</taxon>
        <taxon>Methanobacteriati</taxon>
        <taxon>Methanobacteriota</taxon>
        <taxon>Stenosarchaea group</taxon>
        <taxon>Halobacteria</taxon>
        <taxon>Halobacteriales</taxon>
        <taxon>Haloferacaceae</taxon>
    </lineage>
</organism>
<dbReference type="AlphaFoldDB" id="A0ABD6BN64"/>
<keyword evidence="1" id="KW-0805">Transcription regulation</keyword>
<dbReference type="InterPro" id="IPR036390">
    <property type="entry name" value="WH_DNA-bd_sf"/>
</dbReference>
<dbReference type="InterPro" id="IPR001845">
    <property type="entry name" value="HTH_ArsR_DNA-bd_dom"/>
</dbReference>
<dbReference type="PANTHER" id="PTHR33154:SF33">
    <property type="entry name" value="TRANSCRIPTIONAL REPRESSOR SDPR"/>
    <property type="match status" value="1"/>
</dbReference>
<evidence type="ECO:0000313" key="6">
    <source>
        <dbReference type="Proteomes" id="UP001597139"/>
    </source>
</evidence>
<sequence>MDSAVLLNLLGNENRRRILRLLSHKSCYVTEISEYLGVSPKAVIDHLRKLEEAGLVESHTDDQRRKYFHIARSVRLEVSVSPHSFGAKSAYPASRSLDMAGRCSHLTIDIDDRPEADGLEGLAEEFDRLQHLERELSLAQRWVDGRLNEVLDRLNGHIGAEADSRFYAAVLSAVVTTDGTLRAISDDIDADTAAVEDALEQLTERGLLERRDDGGWTLG</sequence>
<dbReference type="Pfam" id="PF24270">
    <property type="entry name" value="HTH_Cmi2_C"/>
    <property type="match status" value="1"/>
</dbReference>
<accession>A0ABD6BN64</accession>
<dbReference type="Gene3D" id="1.10.10.10">
    <property type="entry name" value="Winged helix-like DNA-binding domain superfamily/Winged helix DNA-binding domain"/>
    <property type="match status" value="1"/>
</dbReference>
<name>A0ABD6BN64_9EURY</name>
<dbReference type="InterPro" id="IPR036388">
    <property type="entry name" value="WH-like_DNA-bd_sf"/>
</dbReference>
<evidence type="ECO:0000259" key="4">
    <source>
        <dbReference type="PROSITE" id="PS50987"/>
    </source>
</evidence>
<dbReference type="SUPFAM" id="SSF46785">
    <property type="entry name" value="Winged helix' DNA-binding domain"/>
    <property type="match status" value="1"/>
</dbReference>
<keyword evidence="2" id="KW-0238">DNA-binding</keyword>
<dbReference type="Proteomes" id="UP001597139">
    <property type="component" value="Unassembled WGS sequence"/>
</dbReference>
<keyword evidence="6" id="KW-1185">Reference proteome</keyword>
<dbReference type="InterPro" id="IPR056346">
    <property type="entry name" value="HTH_Cmi2_C"/>
</dbReference>
<evidence type="ECO:0000256" key="3">
    <source>
        <dbReference type="ARBA" id="ARBA00023163"/>
    </source>
</evidence>
<dbReference type="EMBL" id="JBHUCZ010000001">
    <property type="protein sequence ID" value="MFD1566401.1"/>
    <property type="molecule type" value="Genomic_DNA"/>
</dbReference>
<keyword evidence="3" id="KW-0804">Transcription</keyword>
<dbReference type="FunFam" id="1.10.10.10:FF:000591">
    <property type="entry name" value="Archaeal heat shock regulator, ArsR family"/>
    <property type="match status" value="1"/>
</dbReference>
<dbReference type="PROSITE" id="PS50987">
    <property type="entry name" value="HTH_ARSR_2"/>
    <property type="match status" value="1"/>
</dbReference>
<dbReference type="RefSeq" id="WP_267645680.1">
    <property type="nucleotide sequence ID" value="NZ_JANHGR010000001.1"/>
</dbReference>
<dbReference type="PANTHER" id="PTHR33154">
    <property type="entry name" value="TRANSCRIPTIONAL REGULATOR, ARSR FAMILY"/>
    <property type="match status" value="1"/>
</dbReference>
<evidence type="ECO:0000256" key="2">
    <source>
        <dbReference type="ARBA" id="ARBA00023125"/>
    </source>
</evidence>
<dbReference type="SMART" id="SM00418">
    <property type="entry name" value="HTH_ARSR"/>
    <property type="match status" value="1"/>
</dbReference>
<reference evidence="5 6" key="1">
    <citation type="journal article" date="2019" name="Int. J. Syst. Evol. Microbiol.">
        <title>The Global Catalogue of Microorganisms (GCM) 10K type strain sequencing project: providing services to taxonomists for standard genome sequencing and annotation.</title>
        <authorList>
            <consortium name="The Broad Institute Genomics Platform"/>
            <consortium name="The Broad Institute Genome Sequencing Center for Infectious Disease"/>
            <person name="Wu L."/>
            <person name="Ma J."/>
        </authorList>
    </citation>
    <scope>NUCLEOTIDE SEQUENCE [LARGE SCALE GENOMIC DNA]</scope>
    <source>
        <strain evidence="5 6">CGMCC 1.12859</strain>
    </source>
</reference>
<dbReference type="GO" id="GO:0003677">
    <property type="term" value="F:DNA binding"/>
    <property type="evidence" value="ECO:0007669"/>
    <property type="project" value="UniProtKB-KW"/>
</dbReference>
<proteinExistence type="predicted"/>
<dbReference type="InterPro" id="IPR051081">
    <property type="entry name" value="HTH_MetalResp_TranReg"/>
</dbReference>
<comment type="caution">
    <text evidence="5">The sequence shown here is derived from an EMBL/GenBank/DDBJ whole genome shotgun (WGS) entry which is preliminary data.</text>
</comment>
<evidence type="ECO:0000313" key="5">
    <source>
        <dbReference type="EMBL" id="MFD1566401.1"/>
    </source>
</evidence>
<gene>
    <name evidence="5" type="ORF">ACFSAU_02765</name>
</gene>
<dbReference type="InterPro" id="IPR011991">
    <property type="entry name" value="ArsR-like_HTH"/>
</dbReference>
<evidence type="ECO:0000256" key="1">
    <source>
        <dbReference type="ARBA" id="ARBA00023015"/>
    </source>
</evidence>
<protein>
    <submittedName>
        <fullName evidence="5">ArsR/SmtB family transcription factor</fullName>
    </submittedName>
</protein>
<dbReference type="Pfam" id="PF01022">
    <property type="entry name" value="HTH_5"/>
    <property type="match status" value="1"/>
</dbReference>
<dbReference type="CDD" id="cd00090">
    <property type="entry name" value="HTH_ARSR"/>
    <property type="match status" value="1"/>
</dbReference>
<feature type="domain" description="HTH arsR-type" evidence="4">
    <location>
        <begin position="1"/>
        <end position="88"/>
    </location>
</feature>